<keyword evidence="1" id="KW-0812">Transmembrane</keyword>
<reference evidence="2 3" key="1">
    <citation type="submission" date="2017-04" db="EMBL/GenBank/DDBJ databases">
        <authorList>
            <person name="Afonso C.L."/>
            <person name="Miller P.J."/>
            <person name="Scott M.A."/>
            <person name="Spackman E."/>
            <person name="Goraichik I."/>
            <person name="Dimitrov K.M."/>
            <person name="Suarez D.L."/>
            <person name="Swayne D.E."/>
        </authorList>
    </citation>
    <scope>NUCLEOTIDE SEQUENCE [LARGE SCALE GENOMIC DNA]</scope>
</reference>
<dbReference type="GO" id="GO:0005739">
    <property type="term" value="C:mitochondrion"/>
    <property type="evidence" value="ECO:0007669"/>
    <property type="project" value="GOC"/>
</dbReference>
<organism evidence="2 3">
    <name type="scientific">Maudiozyma saulgeensis</name>
    <dbReference type="NCBI Taxonomy" id="1789683"/>
    <lineage>
        <taxon>Eukaryota</taxon>
        <taxon>Fungi</taxon>
        <taxon>Dikarya</taxon>
        <taxon>Ascomycota</taxon>
        <taxon>Saccharomycotina</taxon>
        <taxon>Saccharomycetes</taxon>
        <taxon>Saccharomycetales</taxon>
        <taxon>Saccharomycetaceae</taxon>
        <taxon>Maudiozyma</taxon>
    </lineage>
</organism>
<dbReference type="Proteomes" id="UP000196158">
    <property type="component" value="Unassembled WGS sequence"/>
</dbReference>
<keyword evidence="1" id="KW-0472">Membrane</keyword>
<dbReference type="AlphaFoldDB" id="A0A1X7QX26"/>
<feature type="transmembrane region" description="Helical" evidence="1">
    <location>
        <begin position="31"/>
        <end position="52"/>
    </location>
</feature>
<proteinExistence type="predicted"/>
<dbReference type="GO" id="GO:0006122">
    <property type="term" value="P:mitochondrial electron transport, ubiquinol to cytochrome c"/>
    <property type="evidence" value="ECO:0007669"/>
    <property type="project" value="InterPro"/>
</dbReference>
<keyword evidence="1" id="KW-1133">Transmembrane helix</keyword>
<dbReference type="InterPro" id="IPR019182">
    <property type="entry name" value="Cytochrome_b-c1_su10_fun"/>
</dbReference>
<sequence length="78" mass="8744">MVAYTSGLRFKVLPHLGRLNIKNLMAYTPNLMLWGGASLVGALVFVEGWPLFQNTMFSKIPILGANWQKEIPAEDRPN</sequence>
<dbReference type="Pfam" id="PF09796">
    <property type="entry name" value="QCR10"/>
    <property type="match status" value="1"/>
</dbReference>
<evidence type="ECO:0000313" key="3">
    <source>
        <dbReference type="Proteomes" id="UP000196158"/>
    </source>
</evidence>
<dbReference type="OrthoDB" id="2391627at2759"/>
<protein>
    <submittedName>
        <fullName evidence="2">Similar to Saccharomyces cerevisiae YHR001W-A QCR10 Subunit of the ubiqunol-cytochrome c oxidoreductase complex which includes Cobp</fullName>
    </submittedName>
</protein>
<accession>A0A1X7QX26</accession>
<dbReference type="PANTHER" id="PTHR28254">
    <property type="entry name" value="CYTOCHROME B-C1 COMPLEX SUBUNIT 10"/>
    <property type="match status" value="1"/>
</dbReference>
<gene>
    <name evidence="2" type="ORF">KASA_0Q00913G</name>
</gene>
<evidence type="ECO:0000256" key="1">
    <source>
        <dbReference type="SAM" id="Phobius"/>
    </source>
</evidence>
<dbReference type="PANTHER" id="PTHR28254:SF1">
    <property type="entry name" value="CYTOCHROME B-C1 COMPLEX SUBUNIT 10, MITOCHONDRIAL"/>
    <property type="match status" value="1"/>
</dbReference>
<name>A0A1X7QX26_9SACH</name>
<dbReference type="STRING" id="1789683.A0A1X7QX26"/>
<evidence type="ECO:0000313" key="2">
    <source>
        <dbReference type="EMBL" id="SMN17744.1"/>
    </source>
</evidence>
<keyword evidence="3" id="KW-1185">Reference proteome</keyword>
<dbReference type="EMBL" id="FXLY01000002">
    <property type="protein sequence ID" value="SMN17744.1"/>
    <property type="molecule type" value="Genomic_DNA"/>
</dbReference>